<sequence length="417" mass="45196">MTTTSGTPARSGPSDPRPLPVDPEDVEEPTVGPEDASDLCDQARDLVENGHLERAARLYGRAVAANPPPATQARALLGLAVVQDRRGDTTASREAARRALATGDGRYAPRAGYHLALSLEQEGEHEEAVRVWRRLLDMGDRTYTAVAHYGLAREAETRGETAEAEEHWEAALAPPTEEGRMAPLHTATVLEASRDLAGRLLGRGDAETAAIVVDRGLAIADDPELRLLRAATHVELALADAASVADPGPVETDEEWPRPAPRTSGAAVELLAGLLNLRGEPDSAARVWWSGLESRDPEVVDEVRRRLRRPFARPVDESGEEIPVPWWEGYLEEAEATSSASALAGELFAVIGRMHALLAMPTVEGETRPAVLREAMEQALRTPDELVWGADVHADFRRRLAEAMGEDVLPEGWPDTR</sequence>
<dbReference type="Pfam" id="PF13432">
    <property type="entry name" value="TPR_16"/>
    <property type="match status" value="2"/>
</dbReference>
<dbReference type="RefSeq" id="WP_161111669.1">
    <property type="nucleotide sequence ID" value="NZ_WWHY01000001.1"/>
</dbReference>
<dbReference type="AlphaFoldDB" id="A0A7K2IXK2"/>
<protein>
    <submittedName>
        <fullName evidence="2">Tetratricopeptide repeat protein</fullName>
    </submittedName>
</protein>
<feature type="region of interest" description="Disordered" evidence="1">
    <location>
        <begin position="1"/>
        <end position="38"/>
    </location>
</feature>
<dbReference type="EMBL" id="WWHY01000001">
    <property type="protein sequence ID" value="MYR34720.1"/>
    <property type="molecule type" value="Genomic_DNA"/>
</dbReference>
<reference evidence="2 3" key="1">
    <citation type="journal article" date="2019" name="Nat. Commun.">
        <title>The antimicrobial potential of Streptomyces from insect microbiomes.</title>
        <authorList>
            <person name="Chevrette M.G."/>
            <person name="Carlson C.M."/>
            <person name="Ortega H.E."/>
            <person name="Thomas C."/>
            <person name="Ananiev G.E."/>
            <person name="Barns K.J."/>
            <person name="Book A.J."/>
            <person name="Cagnazzo J."/>
            <person name="Carlos C."/>
            <person name="Flanigan W."/>
            <person name="Grubbs K.J."/>
            <person name="Horn H.A."/>
            <person name="Hoffmann F.M."/>
            <person name="Klassen J.L."/>
            <person name="Knack J.J."/>
            <person name="Lewin G.R."/>
            <person name="McDonald B.R."/>
            <person name="Muller L."/>
            <person name="Melo W.G.P."/>
            <person name="Pinto-Tomas A.A."/>
            <person name="Schmitz A."/>
            <person name="Wendt-Pienkowski E."/>
            <person name="Wildman S."/>
            <person name="Zhao M."/>
            <person name="Zhang F."/>
            <person name="Bugni T.S."/>
            <person name="Andes D.R."/>
            <person name="Pupo M.T."/>
            <person name="Currie C.R."/>
        </authorList>
    </citation>
    <scope>NUCLEOTIDE SEQUENCE [LARGE SCALE GENOMIC DNA]</scope>
    <source>
        <strain evidence="2 3">SID5840</strain>
    </source>
</reference>
<proteinExistence type="predicted"/>
<dbReference type="InterPro" id="IPR011990">
    <property type="entry name" value="TPR-like_helical_dom_sf"/>
</dbReference>
<accession>A0A7K2IXK2</accession>
<dbReference type="Proteomes" id="UP000467124">
    <property type="component" value="Unassembled WGS sequence"/>
</dbReference>
<evidence type="ECO:0000256" key="1">
    <source>
        <dbReference type="SAM" id="MobiDB-lite"/>
    </source>
</evidence>
<dbReference type="SUPFAM" id="SSF48452">
    <property type="entry name" value="TPR-like"/>
    <property type="match status" value="1"/>
</dbReference>
<evidence type="ECO:0000313" key="2">
    <source>
        <dbReference type="EMBL" id="MYR34720.1"/>
    </source>
</evidence>
<name>A0A7K2IXK2_9ACTN</name>
<comment type="caution">
    <text evidence="2">The sequence shown here is derived from an EMBL/GenBank/DDBJ whole genome shotgun (WGS) entry which is preliminary data.</text>
</comment>
<evidence type="ECO:0000313" key="3">
    <source>
        <dbReference type="Proteomes" id="UP000467124"/>
    </source>
</evidence>
<organism evidence="2 3">
    <name type="scientific">Nocardiopsis alba</name>
    <dbReference type="NCBI Taxonomy" id="53437"/>
    <lineage>
        <taxon>Bacteria</taxon>
        <taxon>Bacillati</taxon>
        <taxon>Actinomycetota</taxon>
        <taxon>Actinomycetes</taxon>
        <taxon>Streptosporangiales</taxon>
        <taxon>Nocardiopsidaceae</taxon>
        <taxon>Nocardiopsis</taxon>
    </lineage>
</organism>
<gene>
    <name evidence="2" type="ORF">GTW20_21315</name>
</gene>
<dbReference type="Gene3D" id="1.25.40.10">
    <property type="entry name" value="Tetratricopeptide repeat domain"/>
    <property type="match status" value="1"/>
</dbReference>